<keyword evidence="9" id="KW-0234">DNA repair</keyword>
<feature type="domain" description="RecF/RecN/SMC N-terminal" evidence="10">
    <location>
        <begin position="17"/>
        <end position="335"/>
    </location>
</feature>
<evidence type="ECO:0000256" key="9">
    <source>
        <dbReference type="HAMAP-Rule" id="MF_00365"/>
    </source>
</evidence>
<dbReference type="GO" id="GO:0003697">
    <property type="term" value="F:single-stranded DNA binding"/>
    <property type="evidence" value="ECO:0007669"/>
    <property type="project" value="UniProtKB-UniRule"/>
</dbReference>
<dbReference type="PANTHER" id="PTHR32182:SF0">
    <property type="entry name" value="DNA REPLICATION AND REPAIR PROTEIN RECF"/>
    <property type="match status" value="1"/>
</dbReference>
<dbReference type="Gene3D" id="3.40.50.300">
    <property type="entry name" value="P-loop containing nucleotide triphosphate hydrolases"/>
    <property type="match status" value="1"/>
</dbReference>
<dbReference type="InterPro" id="IPR001238">
    <property type="entry name" value="DNA-binding_RecF"/>
</dbReference>
<keyword evidence="12" id="KW-1185">Reference proteome</keyword>
<dbReference type="GO" id="GO:0006260">
    <property type="term" value="P:DNA replication"/>
    <property type="evidence" value="ECO:0007669"/>
    <property type="project" value="UniProtKB-UniRule"/>
</dbReference>
<gene>
    <name evidence="9" type="primary">recF</name>
    <name evidence="11" type="ORF">CKO40_10145</name>
</gene>
<dbReference type="Proteomes" id="UP001296776">
    <property type="component" value="Unassembled WGS sequence"/>
</dbReference>
<evidence type="ECO:0000256" key="5">
    <source>
        <dbReference type="ARBA" id="ARBA00022705"/>
    </source>
</evidence>
<dbReference type="InterPro" id="IPR018078">
    <property type="entry name" value="DNA-binding_RecF_CS"/>
</dbReference>
<comment type="similarity">
    <text evidence="2 9">Belongs to the RecF family.</text>
</comment>
<protein>
    <recommendedName>
        <fullName evidence="3 9">DNA replication and repair protein RecF</fullName>
    </recommendedName>
</protein>
<evidence type="ECO:0000313" key="11">
    <source>
        <dbReference type="EMBL" id="MBK1704890.1"/>
    </source>
</evidence>
<comment type="function">
    <text evidence="9">The RecF protein is involved in DNA metabolism; it is required for DNA replication and normal SOS inducibility. RecF binds preferentially to single-stranded, linear DNA. It also seems to bind ATP.</text>
</comment>
<evidence type="ECO:0000256" key="4">
    <source>
        <dbReference type="ARBA" id="ARBA00022490"/>
    </source>
</evidence>
<evidence type="ECO:0000256" key="2">
    <source>
        <dbReference type="ARBA" id="ARBA00008016"/>
    </source>
</evidence>
<dbReference type="InterPro" id="IPR003395">
    <property type="entry name" value="RecF/RecN/SMC_N"/>
</dbReference>
<name>A0AAJ0U4W9_9GAMM</name>
<keyword evidence="8 9" id="KW-0238">DNA-binding</keyword>
<evidence type="ECO:0000256" key="3">
    <source>
        <dbReference type="ARBA" id="ARBA00020170"/>
    </source>
</evidence>
<evidence type="ECO:0000256" key="7">
    <source>
        <dbReference type="ARBA" id="ARBA00022840"/>
    </source>
</evidence>
<organism evidence="11 12">
    <name type="scientific">Halochromatium glycolicum</name>
    <dbReference type="NCBI Taxonomy" id="85075"/>
    <lineage>
        <taxon>Bacteria</taxon>
        <taxon>Pseudomonadati</taxon>
        <taxon>Pseudomonadota</taxon>
        <taxon>Gammaproteobacteria</taxon>
        <taxon>Chromatiales</taxon>
        <taxon>Chromatiaceae</taxon>
        <taxon>Halochromatium</taxon>
    </lineage>
</organism>
<evidence type="ECO:0000256" key="6">
    <source>
        <dbReference type="ARBA" id="ARBA00022741"/>
    </source>
</evidence>
<keyword evidence="9" id="KW-0742">SOS response</keyword>
<accession>A0AAJ0U4W9</accession>
<evidence type="ECO:0000256" key="1">
    <source>
        <dbReference type="ARBA" id="ARBA00004496"/>
    </source>
</evidence>
<dbReference type="EMBL" id="NRSJ01000015">
    <property type="protein sequence ID" value="MBK1704890.1"/>
    <property type="molecule type" value="Genomic_DNA"/>
</dbReference>
<keyword evidence="7 9" id="KW-0067">ATP-binding</keyword>
<evidence type="ECO:0000259" key="10">
    <source>
        <dbReference type="Pfam" id="PF02463"/>
    </source>
</evidence>
<keyword evidence="4 9" id="KW-0963">Cytoplasm</keyword>
<dbReference type="AlphaFoldDB" id="A0AAJ0U4W9"/>
<dbReference type="GO" id="GO:0000731">
    <property type="term" value="P:DNA synthesis involved in DNA repair"/>
    <property type="evidence" value="ECO:0007669"/>
    <property type="project" value="TreeGrafter"/>
</dbReference>
<dbReference type="Gene3D" id="1.20.1050.90">
    <property type="entry name" value="RecF/RecN/SMC, N-terminal domain"/>
    <property type="match status" value="1"/>
</dbReference>
<evidence type="ECO:0000256" key="8">
    <source>
        <dbReference type="ARBA" id="ARBA00023125"/>
    </source>
</evidence>
<dbReference type="HAMAP" id="MF_00365">
    <property type="entry name" value="RecF"/>
    <property type="match status" value="1"/>
</dbReference>
<feature type="binding site" evidence="9">
    <location>
        <begin position="44"/>
        <end position="51"/>
    </location>
    <ligand>
        <name>ATP</name>
        <dbReference type="ChEBI" id="CHEBI:30616"/>
    </ligand>
</feature>
<dbReference type="GO" id="GO:0005737">
    <property type="term" value="C:cytoplasm"/>
    <property type="evidence" value="ECO:0007669"/>
    <property type="project" value="UniProtKB-SubCell"/>
</dbReference>
<evidence type="ECO:0000313" key="12">
    <source>
        <dbReference type="Proteomes" id="UP001296776"/>
    </source>
</evidence>
<dbReference type="GO" id="GO:0005524">
    <property type="term" value="F:ATP binding"/>
    <property type="evidence" value="ECO:0007669"/>
    <property type="project" value="UniProtKB-UniRule"/>
</dbReference>
<keyword evidence="6 9" id="KW-0547">Nucleotide-binding</keyword>
<keyword evidence="5 9" id="KW-0235">DNA replication</keyword>
<dbReference type="GO" id="GO:0009432">
    <property type="term" value="P:SOS response"/>
    <property type="evidence" value="ECO:0007669"/>
    <property type="project" value="UniProtKB-UniRule"/>
</dbReference>
<dbReference type="PROSITE" id="PS00617">
    <property type="entry name" value="RECF_1"/>
    <property type="match status" value="1"/>
</dbReference>
<dbReference type="PANTHER" id="PTHR32182">
    <property type="entry name" value="DNA REPLICATION AND REPAIR PROTEIN RECF"/>
    <property type="match status" value="1"/>
</dbReference>
<reference evidence="11" key="1">
    <citation type="submission" date="2017-08" db="EMBL/GenBank/DDBJ databases">
        <authorList>
            <person name="Imhoff J.F."/>
            <person name="Rahn T."/>
            <person name="Kuenzel S."/>
            <person name="Neulinger S.C."/>
        </authorList>
    </citation>
    <scope>NUCLEOTIDE SEQUENCE</scope>
    <source>
        <strain evidence="11">DSM 11080</strain>
    </source>
</reference>
<dbReference type="InterPro" id="IPR042174">
    <property type="entry name" value="RecF_2"/>
</dbReference>
<dbReference type="InterPro" id="IPR027417">
    <property type="entry name" value="P-loop_NTPase"/>
</dbReference>
<keyword evidence="9" id="KW-0227">DNA damage</keyword>
<dbReference type="Pfam" id="PF02463">
    <property type="entry name" value="SMC_N"/>
    <property type="match status" value="1"/>
</dbReference>
<sequence length="366" mass="40373">MAGREGFDPERSGLALIERLRIRRFRNLADIEFAPGSGVSWLVGANASGKTALLEAIYCLSRGRSFRGKRHGPLVMRGATGARVEGLVERAGLRRTIEWSIGVRGGAEREPPVSEFQLPVRLICEATHALVEGEPSLRRRFLDWNLGLSEQDAVQVFSRFRRAAAQRNAWLRAGGRGRAMWDRAYADTLAELLERRLGMLARLDEGLQRLARGTGWFEDLSVEWEGPDADALAILTKLEAMRDADRERGFTYLGASRCDFALRSDGSRWAGSRGQGKVAGILLQLAADQAVSEATGAGSVWLVDDIEAELGADWVVRLLEMLRQHGRQMLVTSLPGKAALRDGRCAEDQMFHVEQGRLKAPINAAV</sequence>
<comment type="subcellular location">
    <subcellularLocation>
        <location evidence="1 9">Cytoplasm</location>
    </subcellularLocation>
</comment>
<comment type="caution">
    <text evidence="11">The sequence shown here is derived from an EMBL/GenBank/DDBJ whole genome shotgun (WGS) entry which is preliminary data.</text>
</comment>
<dbReference type="SUPFAM" id="SSF52540">
    <property type="entry name" value="P-loop containing nucleoside triphosphate hydrolases"/>
    <property type="match status" value="1"/>
</dbReference>
<proteinExistence type="inferred from homology"/>
<dbReference type="GO" id="GO:0006302">
    <property type="term" value="P:double-strand break repair"/>
    <property type="evidence" value="ECO:0007669"/>
    <property type="project" value="TreeGrafter"/>
</dbReference>
<dbReference type="NCBIfam" id="TIGR00611">
    <property type="entry name" value="recf"/>
    <property type="match status" value="1"/>
</dbReference>
<reference evidence="11" key="2">
    <citation type="journal article" date="2020" name="Microorganisms">
        <title>Osmotic Adaptation and Compatible Solute Biosynthesis of Phototrophic Bacteria as Revealed from Genome Analyses.</title>
        <authorList>
            <person name="Imhoff J.F."/>
            <person name="Rahn T."/>
            <person name="Kunzel S."/>
            <person name="Keller A."/>
            <person name="Neulinger S.C."/>
        </authorList>
    </citation>
    <scope>NUCLEOTIDE SEQUENCE</scope>
    <source>
        <strain evidence="11">DSM 11080</strain>
    </source>
</reference>